<feature type="domain" description="Helicase ATP-binding" evidence="8">
    <location>
        <begin position="68"/>
        <end position="248"/>
    </location>
</feature>
<comment type="caution">
    <text evidence="11">The sequence shown here is derived from an EMBL/GenBank/DDBJ whole genome shotgun (WGS) entry which is preliminary data.</text>
</comment>
<keyword evidence="4" id="KW-0067">ATP-binding</keyword>
<evidence type="ECO:0000313" key="11">
    <source>
        <dbReference type="EMBL" id="KGB22835.1"/>
    </source>
</evidence>
<feature type="region of interest" description="Disordered" evidence="7">
    <location>
        <begin position="417"/>
        <end position="443"/>
    </location>
</feature>
<dbReference type="GO" id="GO:0016787">
    <property type="term" value="F:hydrolase activity"/>
    <property type="evidence" value="ECO:0007669"/>
    <property type="project" value="UniProtKB-KW"/>
</dbReference>
<feature type="short sequence motif" description="Q motif" evidence="6">
    <location>
        <begin position="37"/>
        <end position="65"/>
    </location>
</feature>
<dbReference type="PANTHER" id="PTHR47959">
    <property type="entry name" value="ATP-DEPENDENT RNA HELICASE RHLE-RELATED"/>
    <property type="match status" value="1"/>
</dbReference>
<keyword evidence="3" id="KW-0347">Helicase</keyword>
<evidence type="ECO:0000256" key="7">
    <source>
        <dbReference type="SAM" id="MobiDB-lite"/>
    </source>
</evidence>
<dbReference type="EMBL" id="JOKM01000072">
    <property type="protein sequence ID" value="KGB22835.1"/>
    <property type="molecule type" value="Genomic_DNA"/>
</dbReference>
<dbReference type="SUPFAM" id="SSF52540">
    <property type="entry name" value="P-loop containing nucleoside triphosphate hydrolases"/>
    <property type="match status" value="1"/>
</dbReference>
<dbReference type="STRING" id="104102.AtDm6_2070"/>
<evidence type="ECO:0000256" key="3">
    <source>
        <dbReference type="ARBA" id="ARBA00022806"/>
    </source>
</evidence>
<dbReference type="InterPro" id="IPR011545">
    <property type="entry name" value="DEAD/DEAH_box_helicase_dom"/>
</dbReference>
<evidence type="ECO:0000256" key="5">
    <source>
        <dbReference type="ARBA" id="ARBA00038437"/>
    </source>
</evidence>
<dbReference type="Pfam" id="PF00270">
    <property type="entry name" value="DEAD"/>
    <property type="match status" value="1"/>
</dbReference>
<protein>
    <recommendedName>
        <fullName evidence="13">DNA helicase</fullName>
    </recommendedName>
</protein>
<dbReference type="GO" id="GO:0005829">
    <property type="term" value="C:cytosol"/>
    <property type="evidence" value="ECO:0007669"/>
    <property type="project" value="TreeGrafter"/>
</dbReference>
<evidence type="ECO:0000256" key="6">
    <source>
        <dbReference type="PROSITE-ProRule" id="PRU00552"/>
    </source>
</evidence>
<sequence>MRCPARCLRIAEQPERQHAMQSMFLNRVKADKISMSNSFEAMGLLPSLCAHAAQAGMATPTPIQQQAIPAALAGRDVLAIAPTGTGKTAAYALPVLHQLLKARRPQDALVLVPTRELALQTAGVFRICLGLNPRDNRQKAGTPGIITLYGGVDRAPQAENLLHDGPRVLIATPGRLLDFAHTGEVDLATCTHVVLDEGDRLFSPEFFEESATVVDGLPQVRQTMLVSATLPKTLTPILQKLLRKPVEVQIEPSPEKRGPIRQGAYFVEPAERLAFLKAFFNRDRKSRTLIFVKTKAEADQLASALKKLRVGAAPLHGDLSQAQRTSTVTSFAAGRTPVLVATDIAARGLDVPDIRTVINMDPPDQPETYLHRIGRTGRGGKTGTALTLCSLTERKKLRQIEVGASVKLRILSEEQALPPLVPQQKTQQGEATRTKRLKAASRP</sequence>
<dbReference type="AlphaFoldDB" id="A0A094YLD2"/>
<dbReference type="GO" id="GO:0003724">
    <property type="term" value="F:RNA helicase activity"/>
    <property type="evidence" value="ECO:0007669"/>
    <property type="project" value="InterPro"/>
</dbReference>
<dbReference type="InterPro" id="IPR014014">
    <property type="entry name" value="RNA_helicase_DEAD_Q_motif"/>
</dbReference>
<dbReference type="SMART" id="SM00490">
    <property type="entry name" value="HELICc"/>
    <property type="match status" value="1"/>
</dbReference>
<evidence type="ECO:0000259" key="8">
    <source>
        <dbReference type="PROSITE" id="PS51192"/>
    </source>
</evidence>
<dbReference type="PROSITE" id="PS51192">
    <property type="entry name" value="HELICASE_ATP_BIND_1"/>
    <property type="match status" value="1"/>
</dbReference>
<evidence type="ECO:0008006" key="13">
    <source>
        <dbReference type="Google" id="ProtNLM"/>
    </source>
</evidence>
<reference evidence="11 12" key="1">
    <citation type="submission" date="2014-06" db="EMBL/GenBank/DDBJ databases">
        <title>Functional and comparative genomic analyses of the Drosophila gut microbiota identify candidate symbiosis factors.</title>
        <authorList>
            <person name="Newell P.D."/>
            <person name="Chaston J.M."/>
            <person name="Douglas A.E."/>
        </authorList>
    </citation>
    <scope>NUCLEOTIDE SEQUENCE [LARGE SCALE GENOMIC DNA]</scope>
    <source>
        <strain evidence="11 12">DmCS_006</strain>
    </source>
</reference>
<dbReference type="PROSITE" id="PS51195">
    <property type="entry name" value="Q_MOTIF"/>
    <property type="match status" value="1"/>
</dbReference>
<dbReference type="InterPro" id="IPR027417">
    <property type="entry name" value="P-loop_NTPase"/>
</dbReference>
<keyword evidence="12" id="KW-1185">Reference proteome</keyword>
<evidence type="ECO:0000259" key="10">
    <source>
        <dbReference type="PROSITE" id="PS51195"/>
    </source>
</evidence>
<evidence type="ECO:0000313" key="12">
    <source>
        <dbReference type="Proteomes" id="UP000029448"/>
    </source>
</evidence>
<name>A0A094YLD2_9PROT</name>
<dbReference type="Gene3D" id="3.40.50.300">
    <property type="entry name" value="P-loop containing nucleotide triphosphate hydrolases"/>
    <property type="match status" value="2"/>
</dbReference>
<dbReference type="Pfam" id="PF00271">
    <property type="entry name" value="Helicase_C"/>
    <property type="match status" value="1"/>
</dbReference>
<dbReference type="GO" id="GO:0003676">
    <property type="term" value="F:nucleic acid binding"/>
    <property type="evidence" value="ECO:0007669"/>
    <property type="project" value="InterPro"/>
</dbReference>
<evidence type="ECO:0000256" key="2">
    <source>
        <dbReference type="ARBA" id="ARBA00022801"/>
    </source>
</evidence>
<dbReference type="CDD" id="cd18787">
    <property type="entry name" value="SF2_C_DEAD"/>
    <property type="match status" value="1"/>
</dbReference>
<feature type="domain" description="Helicase C-terminal" evidence="9">
    <location>
        <begin position="275"/>
        <end position="428"/>
    </location>
</feature>
<proteinExistence type="inferred from homology"/>
<dbReference type="InterPro" id="IPR001650">
    <property type="entry name" value="Helicase_C-like"/>
</dbReference>
<dbReference type="PROSITE" id="PS51194">
    <property type="entry name" value="HELICASE_CTER"/>
    <property type="match status" value="1"/>
</dbReference>
<dbReference type="InterPro" id="IPR014001">
    <property type="entry name" value="Helicase_ATP-bd"/>
</dbReference>
<evidence type="ECO:0000256" key="1">
    <source>
        <dbReference type="ARBA" id="ARBA00022741"/>
    </source>
</evidence>
<evidence type="ECO:0000256" key="4">
    <source>
        <dbReference type="ARBA" id="ARBA00022840"/>
    </source>
</evidence>
<dbReference type="CDD" id="cd00268">
    <property type="entry name" value="DEADc"/>
    <property type="match status" value="1"/>
</dbReference>
<dbReference type="SMART" id="SM00487">
    <property type="entry name" value="DEXDc"/>
    <property type="match status" value="1"/>
</dbReference>
<dbReference type="PATRIC" id="fig|104102.7.peg.2047"/>
<accession>A0A094YLD2</accession>
<dbReference type="InterPro" id="IPR044742">
    <property type="entry name" value="DEAD/DEAH_RhlB"/>
</dbReference>
<dbReference type="Proteomes" id="UP000029448">
    <property type="component" value="Unassembled WGS sequence"/>
</dbReference>
<dbReference type="InterPro" id="IPR050079">
    <property type="entry name" value="DEAD_box_RNA_helicase"/>
</dbReference>
<dbReference type="PANTHER" id="PTHR47959:SF13">
    <property type="entry name" value="ATP-DEPENDENT RNA HELICASE RHLE"/>
    <property type="match status" value="1"/>
</dbReference>
<gene>
    <name evidence="11" type="ORF">AtDm6_2070</name>
</gene>
<organism evidence="11 12">
    <name type="scientific">Acetobacter tropicalis</name>
    <dbReference type="NCBI Taxonomy" id="104102"/>
    <lineage>
        <taxon>Bacteria</taxon>
        <taxon>Pseudomonadati</taxon>
        <taxon>Pseudomonadota</taxon>
        <taxon>Alphaproteobacteria</taxon>
        <taxon>Acetobacterales</taxon>
        <taxon>Acetobacteraceae</taxon>
        <taxon>Acetobacter</taxon>
    </lineage>
</organism>
<evidence type="ECO:0000259" key="9">
    <source>
        <dbReference type="PROSITE" id="PS51194"/>
    </source>
</evidence>
<keyword evidence="2" id="KW-0378">Hydrolase</keyword>
<feature type="domain" description="DEAD-box RNA helicase Q" evidence="10">
    <location>
        <begin position="37"/>
        <end position="65"/>
    </location>
</feature>
<dbReference type="GO" id="GO:0005524">
    <property type="term" value="F:ATP binding"/>
    <property type="evidence" value="ECO:0007669"/>
    <property type="project" value="UniProtKB-KW"/>
</dbReference>
<feature type="compositionally biased region" description="Basic residues" evidence="7">
    <location>
        <begin position="434"/>
        <end position="443"/>
    </location>
</feature>
<comment type="similarity">
    <text evidence="5">Belongs to the DEAD box helicase family.</text>
</comment>
<keyword evidence="1" id="KW-0547">Nucleotide-binding</keyword>